<dbReference type="InterPro" id="IPR009078">
    <property type="entry name" value="Ferritin-like_SF"/>
</dbReference>
<reference evidence="6 7" key="1">
    <citation type="submission" date="2019-03" db="EMBL/GenBank/DDBJ databases">
        <title>Sequencing the genomes of 1000 actinobacteria strains.</title>
        <authorList>
            <person name="Klenk H.-P."/>
        </authorList>
    </citation>
    <scope>NUCLEOTIDE SEQUENCE [LARGE SCALE GENOMIC DNA]</scope>
    <source>
        <strain evidence="6 7">DSM 44969</strain>
    </source>
</reference>
<dbReference type="InterPro" id="IPR012348">
    <property type="entry name" value="RNR-like"/>
</dbReference>
<evidence type="ECO:0000313" key="7">
    <source>
        <dbReference type="Proteomes" id="UP000295560"/>
    </source>
</evidence>
<organism evidence="6 7">
    <name type="scientific">Pseudonocardia endophytica</name>
    <dbReference type="NCBI Taxonomy" id="401976"/>
    <lineage>
        <taxon>Bacteria</taxon>
        <taxon>Bacillati</taxon>
        <taxon>Actinomycetota</taxon>
        <taxon>Actinomycetes</taxon>
        <taxon>Pseudonocardiales</taxon>
        <taxon>Pseudonocardiaceae</taxon>
        <taxon>Pseudonocardia</taxon>
    </lineage>
</organism>
<dbReference type="GO" id="GO:0016709">
    <property type="term" value="F:oxidoreductase activity, acting on paired donors, with incorporation or reduction of molecular oxygen, NAD(P)H as one donor, and incorporation of one atom of oxygen"/>
    <property type="evidence" value="ECO:0007669"/>
    <property type="project" value="InterPro"/>
</dbReference>
<evidence type="ECO:0000256" key="5">
    <source>
        <dbReference type="SAM" id="MobiDB-lite"/>
    </source>
</evidence>
<proteinExistence type="predicted"/>
<evidence type="ECO:0000313" key="6">
    <source>
        <dbReference type="EMBL" id="TCK21117.1"/>
    </source>
</evidence>
<dbReference type="EMBL" id="SMFZ01000002">
    <property type="protein sequence ID" value="TCK21117.1"/>
    <property type="molecule type" value="Genomic_DNA"/>
</dbReference>
<comment type="catalytic activity">
    <reaction evidence="4">
        <text>propane + NADH + O2 + H(+) = propan-2-ol + NAD(+) + H2O</text>
        <dbReference type="Rhea" id="RHEA:49992"/>
        <dbReference type="ChEBI" id="CHEBI:15377"/>
        <dbReference type="ChEBI" id="CHEBI:15378"/>
        <dbReference type="ChEBI" id="CHEBI:15379"/>
        <dbReference type="ChEBI" id="CHEBI:17824"/>
        <dbReference type="ChEBI" id="CHEBI:32879"/>
        <dbReference type="ChEBI" id="CHEBI:57540"/>
        <dbReference type="ChEBI" id="CHEBI:57945"/>
        <dbReference type="EC" id="1.14.13.227"/>
    </reaction>
</comment>
<dbReference type="EC" id="1.14.13.227" evidence="1"/>
<dbReference type="Proteomes" id="UP000295560">
    <property type="component" value="Unassembled WGS sequence"/>
</dbReference>
<dbReference type="OrthoDB" id="9806768at2"/>
<sequence length="402" mass="45639">MTTTQSDTSDSKTQRSVPKPQFTDAEAGARDFPDSGPAARRYNYYRPAKRKQTHYEDVTVEVQPDPRHYLAQGWIYGFGDGSAGYPLDWTKLKAWGVDDPAPERGIGTGGLPKNFEWPAHGWHEFRDPNEEWEMTFYRYNANVVRQVQQNIENARNAKAFDNWTSNWKQFVERNVGAWMHVEHGLGLYVFAAVQRSGPTNMHNTAFAVNSMHKIRFAQDLALYNLTLTEEIDGFDGTAHLPAWNEDAEWQGVRKVAEALTAVDDDWGESVFATNVVFEPLIGELFRSNLVMQAAAGNGDFVTPTVMGAAEYDYAQRDLRWTQACFGPLTQDREFADHNKQLMQGWLSHWVPQCLEAARTLQPIWSLPDAKPPRFEDSLDRAKSRFAGIINDLGLETPKELSQ</sequence>
<dbReference type="AlphaFoldDB" id="A0A4R1HG41"/>
<dbReference type="InterPro" id="IPR003430">
    <property type="entry name" value="Phenol_Hydrox"/>
</dbReference>
<accession>A0A4R1HG41</accession>
<keyword evidence="2" id="KW-0560">Oxidoreductase</keyword>
<name>A0A4R1HG41_PSEEN</name>
<dbReference type="SUPFAM" id="SSF47240">
    <property type="entry name" value="Ferritin-like"/>
    <property type="match status" value="1"/>
</dbReference>
<dbReference type="Gene3D" id="1.10.620.20">
    <property type="entry name" value="Ribonucleotide Reductase, subunit A"/>
    <property type="match status" value="1"/>
</dbReference>
<dbReference type="CDD" id="cd01058">
    <property type="entry name" value="AAMH_B"/>
    <property type="match status" value="1"/>
</dbReference>
<comment type="caution">
    <text evidence="6">The sequence shown here is derived from an EMBL/GenBank/DDBJ whole genome shotgun (WGS) entry which is preliminary data.</text>
</comment>
<gene>
    <name evidence="6" type="ORF">EV378_5095</name>
</gene>
<evidence type="ECO:0000256" key="3">
    <source>
        <dbReference type="ARBA" id="ARBA00023033"/>
    </source>
</evidence>
<evidence type="ECO:0000256" key="2">
    <source>
        <dbReference type="ARBA" id="ARBA00023002"/>
    </source>
</evidence>
<evidence type="ECO:0000256" key="1">
    <source>
        <dbReference type="ARBA" id="ARBA00012710"/>
    </source>
</evidence>
<protein>
    <recommendedName>
        <fullName evidence="1">propane 2-monooxygenase</fullName>
        <ecNumber evidence="1">1.14.13.227</ecNumber>
    </recommendedName>
</protein>
<keyword evidence="7" id="KW-1185">Reference proteome</keyword>
<feature type="region of interest" description="Disordered" evidence="5">
    <location>
        <begin position="1"/>
        <end position="41"/>
    </location>
</feature>
<evidence type="ECO:0000256" key="4">
    <source>
        <dbReference type="ARBA" id="ARBA00048941"/>
    </source>
</evidence>
<dbReference type="Pfam" id="PF02332">
    <property type="entry name" value="Phenol_Hydrox"/>
    <property type="match status" value="1"/>
</dbReference>
<dbReference type="InterPro" id="IPR012078">
    <property type="entry name" value="MP_mOase_hydro"/>
</dbReference>
<dbReference type="RefSeq" id="WP_132429908.1">
    <property type="nucleotide sequence ID" value="NZ_SMFZ01000002.1"/>
</dbReference>
<keyword evidence="3 6" id="KW-0503">Monooxygenase</keyword>